<dbReference type="Proteomes" id="UP000325579">
    <property type="component" value="Unassembled WGS sequence"/>
</dbReference>
<evidence type="ECO:0000259" key="1">
    <source>
        <dbReference type="PROSITE" id="PS50181"/>
    </source>
</evidence>
<gene>
    <name evidence="2" type="ORF">BDV37DRAFT_266184</name>
</gene>
<accession>A0A5N7CSQ8</accession>
<evidence type="ECO:0000313" key="3">
    <source>
        <dbReference type="Proteomes" id="UP000325579"/>
    </source>
</evidence>
<feature type="domain" description="F-box" evidence="1">
    <location>
        <begin position="1"/>
        <end position="44"/>
    </location>
</feature>
<dbReference type="EMBL" id="ML736908">
    <property type="protein sequence ID" value="KAE8397241.1"/>
    <property type="molecule type" value="Genomic_DNA"/>
</dbReference>
<protein>
    <recommendedName>
        <fullName evidence="1">F-box domain-containing protein</fullName>
    </recommendedName>
</protein>
<evidence type="ECO:0000313" key="2">
    <source>
        <dbReference type="EMBL" id="KAE8397241.1"/>
    </source>
</evidence>
<dbReference type="Pfam" id="PF00646">
    <property type="entry name" value="F-box"/>
    <property type="match status" value="1"/>
</dbReference>
<proteinExistence type="predicted"/>
<sequence length="301" mass="34165">MLERLPPSVLKMIIAMLDQQEIRALSAVSRGLYDITAPVLFECLHIPIAPENALLHIKNFFQCHSRLGRARSLSLVRDLRFIVDVPERIGHRIASTPIRADGCFPKSFGLAARLILEQLAPRKLTAFMWEFPWLPGEILGYNGYLPELQPQLTSITLSTLSPNHRESRSLSLPCEHNVDGLLRLRYLKSLCWDGIHSERQIRILRRCLRQNSKLEALHLSFSKGVRVDILQIISARDMMLFQNLCALSLKNVFFSWSLCIPPLLALPCLDTLVLLGCADISSLSGYLLKRSQATQFRIGMR</sequence>
<organism evidence="2 3">
    <name type="scientific">Aspergillus pseudonomiae</name>
    <dbReference type="NCBI Taxonomy" id="1506151"/>
    <lineage>
        <taxon>Eukaryota</taxon>
        <taxon>Fungi</taxon>
        <taxon>Dikarya</taxon>
        <taxon>Ascomycota</taxon>
        <taxon>Pezizomycotina</taxon>
        <taxon>Eurotiomycetes</taxon>
        <taxon>Eurotiomycetidae</taxon>
        <taxon>Eurotiales</taxon>
        <taxon>Aspergillaceae</taxon>
        <taxon>Aspergillus</taxon>
        <taxon>Aspergillus subgen. Circumdati</taxon>
    </lineage>
</organism>
<dbReference type="OrthoDB" id="4487982at2759"/>
<name>A0A5N7CSQ8_9EURO</name>
<dbReference type="PROSITE" id="PS50181">
    <property type="entry name" value="FBOX"/>
    <property type="match status" value="1"/>
</dbReference>
<dbReference type="InterPro" id="IPR001810">
    <property type="entry name" value="F-box_dom"/>
</dbReference>
<reference evidence="2 3" key="1">
    <citation type="submission" date="2019-04" db="EMBL/GenBank/DDBJ databases">
        <authorList>
            <consortium name="DOE Joint Genome Institute"/>
            <person name="Mondo S."/>
            <person name="Kjaerbolling I."/>
            <person name="Vesth T."/>
            <person name="Frisvad J.C."/>
            <person name="Nybo J.L."/>
            <person name="Theobald S."/>
            <person name="Kildgaard S."/>
            <person name="Isbrandt T."/>
            <person name="Kuo A."/>
            <person name="Sato A."/>
            <person name="Lyhne E.K."/>
            <person name="Kogle M.E."/>
            <person name="Wiebenga A."/>
            <person name="Kun R.S."/>
            <person name="Lubbers R.J."/>
            <person name="Makela M.R."/>
            <person name="Barry K."/>
            <person name="Chovatia M."/>
            <person name="Clum A."/>
            <person name="Daum C."/>
            <person name="Haridas S."/>
            <person name="He G."/>
            <person name="LaButti K."/>
            <person name="Lipzen A."/>
            <person name="Riley R."/>
            <person name="Salamov A."/>
            <person name="Simmons B.A."/>
            <person name="Magnuson J.K."/>
            <person name="Henrissat B."/>
            <person name="Mortensen U.H."/>
            <person name="Larsen T.O."/>
            <person name="Devries R.P."/>
            <person name="Grigoriev I.V."/>
            <person name="Machida M."/>
            <person name="Baker S.E."/>
            <person name="Andersen M.R."/>
            <person name="Cantor M.N."/>
            <person name="Hua S.X."/>
        </authorList>
    </citation>
    <scope>NUCLEOTIDE SEQUENCE [LARGE SCALE GENOMIC DNA]</scope>
    <source>
        <strain evidence="2 3">CBS 119388</strain>
    </source>
</reference>
<dbReference type="GeneID" id="43668576"/>
<dbReference type="AlphaFoldDB" id="A0A5N7CSQ8"/>
<dbReference type="RefSeq" id="XP_031934560.1">
    <property type="nucleotide sequence ID" value="XM_032083885.1"/>
</dbReference>
<keyword evidence="3" id="KW-1185">Reference proteome</keyword>